<keyword evidence="4" id="KW-1185">Reference proteome</keyword>
<name>A0ABY2IPX8_9MICO</name>
<keyword evidence="2" id="KW-0472">Membrane</keyword>
<sequence length="417" mass="43193">MTPSRADPEPPVEDERTGNGRSEVESGALIAAAVGALAGLLAAVIVFGGRAVGLAGENSVGGLSAQIAGLIGLLVFGWSYVRFTRHSPRWRSRARIRRILDTIGLSVTGAAMAGLLISSVYAVFQLAFRELLLDPFAATLFVTLTVAASTFALFLLAAEITTTRLASLLGLFLAAGVFSSMLTAADPRWWQANFSALGMGDATSAYAFNLTILLAGLVMTTLADYLTLDLRSRRSAAGSDLRGVPLVRIIIIIVGVALIGVGLVPVDVSFVVHNTFATSAVVGFVALIVLVPLVLKDLPRSFVVTTTVFVLAIGGAVLLWYPIGYYNLTALELVAVLIVFAWFVLFVRNASVVAPAADAAVPLAEAASVAIVGAGATEAASPHPLPDAARGGRAAGWVALGGLIGVVGFAIGRLGRR</sequence>
<keyword evidence="2" id="KW-0812">Transmembrane</keyword>
<feature type="transmembrane region" description="Helical" evidence="2">
    <location>
        <begin position="329"/>
        <end position="347"/>
    </location>
</feature>
<feature type="transmembrane region" description="Helical" evidence="2">
    <location>
        <begin position="28"/>
        <end position="48"/>
    </location>
</feature>
<feature type="transmembrane region" description="Helical" evidence="2">
    <location>
        <begin position="359"/>
        <end position="377"/>
    </location>
</feature>
<evidence type="ECO:0000313" key="4">
    <source>
        <dbReference type="Proteomes" id="UP000297604"/>
    </source>
</evidence>
<evidence type="ECO:0000256" key="1">
    <source>
        <dbReference type="SAM" id="MobiDB-lite"/>
    </source>
</evidence>
<dbReference type="RefSeq" id="WP_134446449.1">
    <property type="nucleotide sequence ID" value="NZ_SOFS01000012.1"/>
</dbReference>
<evidence type="ECO:0008006" key="5">
    <source>
        <dbReference type="Google" id="ProtNLM"/>
    </source>
</evidence>
<feature type="region of interest" description="Disordered" evidence="1">
    <location>
        <begin position="1"/>
        <end position="20"/>
    </location>
</feature>
<keyword evidence="2" id="KW-1133">Transmembrane helix</keyword>
<protein>
    <recommendedName>
        <fullName evidence="5">DUF998 domain-containing protein</fullName>
    </recommendedName>
</protein>
<feature type="transmembrane region" description="Helical" evidence="2">
    <location>
        <begin position="246"/>
        <end position="264"/>
    </location>
</feature>
<feature type="transmembrane region" description="Helical" evidence="2">
    <location>
        <begin position="102"/>
        <end position="124"/>
    </location>
</feature>
<proteinExistence type="predicted"/>
<accession>A0ABY2IPX8</accession>
<evidence type="ECO:0000313" key="3">
    <source>
        <dbReference type="EMBL" id="TFC22392.1"/>
    </source>
</evidence>
<evidence type="ECO:0000256" key="2">
    <source>
        <dbReference type="SAM" id="Phobius"/>
    </source>
</evidence>
<feature type="transmembrane region" description="Helical" evidence="2">
    <location>
        <begin position="397"/>
        <end position="415"/>
    </location>
</feature>
<organism evidence="3 4">
    <name type="scientific">Cryobacterium glucosi</name>
    <dbReference type="NCBI Taxonomy" id="1259175"/>
    <lineage>
        <taxon>Bacteria</taxon>
        <taxon>Bacillati</taxon>
        <taxon>Actinomycetota</taxon>
        <taxon>Actinomycetes</taxon>
        <taxon>Micrococcales</taxon>
        <taxon>Microbacteriaceae</taxon>
        <taxon>Cryobacterium</taxon>
    </lineage>
</organism>
<dbReference type="Proteomes" id="UP000297604">
    <property type="component" value="Unassembled WGS sequence"/>
</dbReference>
<feature type="transmembrane region" description="Helical" evidence="2">
    <location>
        <begin position="205"/>
        <end position="226"/>
    </location>
</feature>
<feature type="transmembrane region" description="Helical" evidence="2">
    <location>
        <begin position="276"/>
        <end position="295"/>
    </location>
</feature>
<comment type="caution">
    <text evidence="3">The sequence shown here is derived from an EMBL/GenBank/DDBJ whole genome shotgun (WGS) entry which is preliminary data.</text>
</comment>
<feature type="transmembrane region" description="Helical" evidence="2">
    <location>
        <begin position="60"/>
        <end position="81"/>
    </location>
</feature>
<gene>
    <name evidence="3" type="ORF">E3O46_02795</name>
</gene>
<reference evidence="3 4" key="1">
    <citation type="submission" date="2019-03" db="EMBL/GenBank/DDBJ databases">
        <title>Genomics of glacier-inhabiting Cryobacterium strains.</title>
        <authorList>
            <person name="Liu Q."/>
            <person name="Xin Y.-H."/>
        </authorList>
    </citation>
    <scope>NUCLEOTIDE SEQUENCE [LARGE SCALE GENOMIC DNA]</scope>
    <source>
        <strain evidence="3 4">MDB1-5</strain>
    </source>
</reference>
<feature type="transmembrane region" description="Helical" evidence="2">
    <location>
        <begin position="302"/>
        <end position="323"/>
    </location>
</feature>
<dbReference type="EMBL" id="SOFS01000012">
    <property type="protein sequence ID" value="TFC22392.1"/>
    <property type="molecule type" value="Genomic_DNA"/>
</dbReference>
<feature type="transmembrane region" description="Helical" evidence="2">
    <location>
        <begin position="165"/>
        <end position="185"/>
    </location>
</feature>
<feature type="transmembrane region" description="Helical" evidence="2">
    <location>
        <begin position="136"/>
        <end position="158"/>
    </location>
</feature>